<feature type="transmembrane region" description="Helical" evidence="2">
    <location>
        <begin position="57"/>
        <end position="75"/>
    </location>
</feature>
<protein>
    <submittedName>
        <fullName evidence="3">Protein HAPLESS 2</fullName>
    </submittedName>
</protein>
<evidence type="ECO:0000256" key="2">
    <source>
        <dbReference type="SAM" id="Phobius"/>
    </source>
</evidence>
<feature type="compositionally biased region" description="Basic residues" evidence="1">
    <location>
        <begin position="183"/>
        <end position="197"/>
    </location>
</feature>
<dbReference type="EMBL" id="PJQY01000020">
    <property type="protein sequence ID" value="PQQ21141.1"/>
    <property type="molecule type" value="Genomic_DNA"/>
</dbReference>
<evidence type="ECO:0000313" key="3">
    <source>
        <dbReference type="EMBL" id="PQQ21141.1"/>
    </source>
</evidence>
<accession>A0A314ZW09</accession>
<dbReference type="PANTHER" id="PTHR35278:SF4">
    <property type="entry name" value="TRANSMEMBRANE PROTEIN"/>
    <property type="match status" value="1"/>
</dbReference>
<dbReference type="AlphaFoldDB" id="A0A314ZW09"/>
<dbReference type="PANTHER" id="PTHR35278">
    <property type="entry name" value="TRANSMEMBRANE PROTEIN-RELATED"/>
    <property type="match status" value="1"/>
</dbReference>
<gene>
    <name evidence="3" type="ORF">Pyn_21052</name>
</gene>
<reference evidence="3 4" key="1">
    <citation type="submission" date="2018-02" db="EMBL/GenBank/DDBJ databases">
        <title>Draft genome of wild Prunus yedoensis var. nudiflora.</title>
        <authorList>
            <person name="Baek S."/>
            <person name="Kim J.-H."/>
            <person name="Choi K."/>
            <person name="Kim G.-B."/>
            <person name="Cho A."/>
            <person name="Jang H."/>
            <person name="Shin C.-H."/>
            <person name="Yu H.-J."/>
            <person name="Mun J.-H."/>
        </authorList>
    </citation>
    <scope>NUCLEOTIDE SEQUENCE [LARGE SCALE GENOMIC DNA]</scope>
    <source>
        <strain evidence="4">cv. Jeju island</strain>
        <tissue evidence="3">Leaf</tissue>
    </source>
</reference>
<dbReference type="STRING" id="2094558.A0A314ZW09"/>
<keyword evidence="2" id="KW-0472">Membrane</keyword>
<dbReference type="OrthoDB" id="1916120at2759"/>
<feature type="compositionally biased region" description="Basic residues" evidence="1">
    <location>
        <begin position="159"/>
        <end position="169"/>
    </location>
</feature>
<proteinExistence type="predicted"/>
<comment type="caution">
    <text evidence="3">The sequence shown here is derived from an EMBL/GenBank/DDBJ whole genome shotgun (WGS) entry which is preliminary data.</text>
</comment>
<feature type="compositionally biased region" description="Basic residues" evidence="1">
    <location>
        <begin position="205"/>
        <end position="234"/>
    </location>
</feature>
<keyword evidence="2" id="KW-0812">Transmembrane</keyword>
<sequence>MGDVISKAADGVGGLLEKAFLAPFKTMFGGSCEDVCSGPWDFGCFIEHLCVSSLLKLLMILVLCYITLLFFYLLFKLGLFQCIGKSLCKMCWAACETYWYALEDITCFLWYKLKNTKRVNRHRHRHRRRSQFRDIEQGYSSSEENDLWDNYHELNVSRKRKSLSRRRKDKLQSSVYPSSRSGTRSHHHVGLKSRGRSVRIGGRSQRPRSSRHLRLRKVRNVRRQARTSKRRKLR</sequence>
<keyword evidence="4" id="KW-1185">Reference proteome</keyword>
<name>A0A314ZW09_PRUYE</name>
<evidence type="ECO:0000313" key="4">
    <source>
        <dbReference type="Proteomes" id="UP000250321"/>
    </source>
</evidence>
<keyword evidence="2" id="KW-1133">Transmembrane helix</keyword>
<dbReference type="Proteomes" id="UP000250321">
    <property type="component" value="Unassembled WGS sequence"/>
</dbReference>
<organism evidence="3 4">
    <name type="scientific">Prunus yedoensis var. nudiflora</name>
    <dbReference type="NCBI Taxonomy" id="2094558"/>
    <lineage>
        <taxon>Eukaryota</taxon>
        <taxon>Viridiplantae</taxon>
        <taxon>Streptophyta</taxon>
        <taxon>Embryophyta</taxon>
        <taxon>Tracheophyta</taxon>
        <taxon>Spermatophyta</taxon>
        <taxon>Magnoliopsida</taxon>
        <taxon>eudicotyledons</taxon>
        <taxon>Gunneridae</taxon>
        <taxon>Pentapetalae</taxon>
        <taxon>rosids</taxon>
        <taxon>fabids</taxon>
        <taxon>Rosales</taxon>
        <taxon>Rosaceae</taxon>
        <taxon>Amygdaloideae</taxon>
        <taxon>Amygdaleae</taxon>
        <taxon>Prunus</taxon>
    </lineage>
</organism>
<evidence type="ECO:0000256" key="1">
    <source>
        <dbReference type="SAM" id="MobiDB-lite"/>
    </source>
</evidence>
<feature type="region of interest" description="Disordered" evidence="1">
    <location>
        <begin position="159"/>
        <end position="234"/>
    </location>
</feature>